<dbReference type="HAMAP" id="MF_01518">
    <property type="entry name" value="Adenine_deamin"/>
    <property type="match status" value="1"/>
</dbReference>
<keyword evidence="3 6" id="KW-0378">Hydrolase</keyword>
<sequence>MVLILKDANIINVYTGEILKGNIGIKGDKIDFVDYYDTINLNNFKNAHIINLNGKFITPTFIDGHIHIESSHIIPSEFEKYALLNGVSKVVIDPHEIVNVKGIEGIKFMLNDARILDVYCMVPSCVPASELETSGTRITSKVIENIFKDETYKNKILGLGEVMNYIGVINENSELLKKINITKKYKKLIDGHAPQLTGLDLNKYIGMGIMSDHECTSEKEALEKIRLGLKLMVREGTASKNIDILKIRDKLNDIRNIMLVSDDISIKDLKNGYIVNTLKKATRYVSPVEAIQMVTINPANYFGFDVGIKPSNNADLIIFEDLTDFKINKVMIRGKFLEEYDLFKKGAPHYINYTNNHKNIKYDYLKYNSMNYSYKSEKDFLIEGIDIDIKPKKSARVINPIKNSLITQENILKVSETVDKLNKNKLNRIYVIERHKGTNRIGKGLIHLLKKGTIASSYAHDSHNVVVVGNNLKDISIAVNHLKDINGGFVAVENGKILESVRLNIAGIMGDDGEYIYEKIESITKKTKHYAIYNNEDLFLTLSFLTLSVIPELKITDFGLVKDNKIVDLVF</sequence>
<keyword evidence="10" id="KW-1185">Reference proteome</keyword>
<dbReference type="Pfam" id="PF13382">
    <property type="entry name" value="Adenine_deam_C"/>
    <property type="match status" value="1"/>
</dbReference>
<evidence type="ECO:0000256" key="1">
    <source>
        <dbReference type="ARBA" id="ARBA00006773"/>
    </source>
</evidence>
<dbReference type="EMBL" id="CP002792">
    <property type="protein sequence ID" value="AEH06335.1"/>
    <property type="molecule type" value="Genomic_DNA"/>
</dbReference>
<dbReference type="RefSeq" id="WP_013866521.1">
    <property type="nucleotide sequence ID" value="NC_015636.1"/>
</dbReference>
<accession>F8AKD5</accession>
<dbReference type="AlphaFoldDB" id="F8AKD5"/>
<comment type="cofactor">
    <cofactor evidence="6">
        <name>Mn(2+)</name>
        <dbReference type="ChEBI" id="CHEBI:29035"/>
    </cofactor>
</comment>
<evidence type="ECO:0000256" key="5">
    <source>
        <dbReference type="ARBA" id="ARBA00047720"/>
    </source>
</evidence>
<feature type="domain" description="Adenine deaminase C-terminal" evidence="8">
    <location>
        <begin position="405"/>
        <end position="562"/>
    </location>
</feature>
<evidence type="ECO:0000259" key="7">
    <source>
        <dbReference type="Pfam" id="PF01979"/>
    </source>
</evidence>
<dbReference type="SUPFAM" id="SSF51556">
    <property type="entry name" value="Metallo-dependent hydrolases"/>
    <property type="match status" value="1"/>
</dbReference>
<dbReference type="KEGG" id="mok:Metok_0346"/>
<dbReference type="InterPro" id="IPR026912">
    <property type="entry name" value="Adenine_deam_C"/>
</dbReference>
<dbReference type="InterPro" id="IPR006680">
    <property type="entry name" value="Amidohydro-rel"/>
</dbReference>
<dbReference type="GO" id="GO:0006146">
    <property type="term" value="P:adenine catabolic process"/>
    <property type="evidence" value="ECO:0007669"/>
    <property type="project" value="InterPro"/>
</dbReference>
<proteinExistence type="inferred from homology"/>
<dbReference type="InterPro" id="IPR011059">
    <property type="entry name" value="Metal-dep_hydrolase_composite"/>
</dbReference>
<dbReference type="Gene3D" id="2.30.40.10">
    <property type="entry name" value="Urease, subunit C, domain 1"/>
    <property type="match status" value="1"/>
</dbReference>
<name>F8AKD5_METOI</name>
<evidence type="ECO:0000259" key="8">
    <source>
        <dbReference type="Pfam" id="PF13382"/>
    </source>
</evidence>
<dbReference type="InterPro" id="IPR006679">
    <property type="entry name" value="Adenine_deam"/>
</dbReference>
<dbReference type="SUPFAM" id="SSF51338">
    <property type="entry name" value="Composite domain of metallo-dependent hydrolases"/>
    <property type="match status" value="1"/>
</dbReference>
<dbReference type="EC" id="3.5.4.2" evidence="2 6"/>
<dbReference type="GeneID" id="10772465"/>
<comment type="catalytic activity">
    <reaction evidence="5 6">
        <text>adenine + H2O + H(+) = hypoxanthine + NH4(+)</text>
        <dbReference type="Rhea" id="RHEA:23688"/>
        <dbReference type="ChEBI" id="CHEBI:15377"/>
        <dbReference type="ChEBI" id="CHEBI:15378"/>
        <dbReference type="ChEBI" id="CHEBI:16708"/>
        <dbReference type="ChEBI" id="CHEBI:17368"/>
        <dbReference type="ChEBI" id="CHEBI:28938"/>
        <dbReference type="EC" id="3.5.4.2"/>
    </reaction>
</comment>
<evidence type="ECO:0000256" key="3">
    <source>
        <dbReference type="ARBA" id="ARBA00022801"/>
    </source>
</evidence>
<dbReference type="Gene3D" id="3.20.20.140">
    <property type="entry name" value="Metal-dependent hydrolases"/>
    <property type="match status" value="1"/>
</dbReference>
<dbReference type="InterPro" id="IPR032466">
    <property type="entry name" value="Metal_Hydrolase"/>
</dbReference>
<dbReference type="GO" id="GO:0000034">
    <property type="term" value="F:adenine deaminase activity"/>
    <property type="evidence" value="ECO:0007669"/>
    <property type="project" value="UniProtKB-UniRule"/>
</dbReference>
<dbReference type="Proteomes" id="UP000009296">
    <property type="component" value="Chromosome"/>
</dbReference>
<dbReference type="STRING" id="647113.Metok_0346"/>
<evidence type="ECO:0000256" key="2">
    <source>
        <dbReference type="ARBA" id="ARBA00012782"/>
    </source>
</evidence>
<comment type="similarity">
    <text evidence="1 6">Belongs to the metallo-dependent hydrolases superfamily. Adenine deaminase family.</text>
</comment>
<dbReference type="Pfam" id="PF01979">
    <property type="entry name" value="Amidohydro_1"/>
    <property type="match status" value="1"/>
</dbReference>
<dbReference type="eggNOG" id="arCOG00693">
    <property type="taxonomic scope" value="Archaea"/>
</dbReference>
<dbReference type="PANTHER" id="PTHR11113:SF2">
    <property type="entry name" value="ADENINE DEAMINASE"/>
    <property type="match status" value="1"/>
</dbReference>
<reference evidence="9" key="1">
    <citation type="submission" date="2011-05" db="EMBL/GenBank/DDBJ databases">
        <title>Complete sequence of chromosome of Methanothermococcus okinawensis IH1.</title>
        <authorList>
            <consortium name="US DOE Joint Genome Institute"/>
            <person name="Lucas S."/>
            <person name="Han J."/>
            <person name="Lapidus A."/>
            <person name="Cheng J.-F."/>
            <person name="Goodwin L."/>
            <person name="Pitluck S."/>
            <person name="Peters L."/>
            <person name="Mikhailova N."/>
            <person name="Held B."/>
            <person name="Han C."/>
            <person name="Tapia R."/>
            <person name="Land M."/>
            <person name="Hauser L."/>
            <person name="Kyrpides N."/>
            <person name="Ivanova N."/>
            <person name="Pagani I."/>
            <person name="Sieprawska-Lupa M."/>
            <person name="Takai K."/>
            <person name="Miyazaki J."/>
            <person name="Whitman W."/>
            <person name="Woyke T."/>
        </authorList>
    </citation>
    <scope>NUCLEOTIDE SEQUENCE [LARGE SCALE GENOMIC DNA]</scope>
    <source>
        <strain evidence="9">IH1</strain>
    </source>
</reference>
<evidence type="ECO:0000313" key="9">
    <source>
        <dbReference type="EMBL" id="AEH06335.1"/>
    </source>
</evidence>
<evidence type="ECO:0000313" key="10">
    <source>
        <dbReference type="Proteomes" id="UP000009296"/>
    </source>
</evidence>
<gene>
    <name evidence="6" type="primary">ade</name>
    <name evidence="9" type="ordered locus">Metok_0346</name>
</gene>
<feature type="domain" description="Amidohydrolase-related" evidence="7">
    <location>
        <begin position="56"/>
        <end position="336"/>
    </location>
</feature>
<keyword evidence="4 6" id="KW-0464">Manganese</keyword>
<dbReference type="PANTHER" id="PTHR11113">
    <property type="entry name" value="N-ACETYLGLUCOSAMINE-6-PHOSPHATE DEACETYLASE"/>
    <property type="match status" value="1"/>
</dbReference>
<evidence type="ECO:0000256" key="6">
    <source>
        <dbReference type="HAMAP-Rule" id="MF_01518"/>
    </source>
</evidence>
<protein>
    <recommendedName>
        <fullName evidence="2 6">Adenine deaminase</fullName>
        <shortName evidence="6">Adenase</shortName>
        <shortName evidence="6">Adenine aminase</shortName>
        <ecNumber evidence="2 6">3.5.4.2</ecNumber>
    </recommendedName>
</protein>
<dbReference type="HOGENOM" id="CLU_027935_0_0_2"/>
<evidence type="ECO:0000256" key="4">
    <source>
        <dbReference type="ARBA" id="ARBA00023211"/>
    </source>
</evidence>
<dbReference type="OrthoDB" id="24954at2157"/>
<organism evidence="9 10">
    <name type="scientific">Methanothermococcus okinawensis (strain DSM 14208 / JCM 11175 / IH1)</name>
    <dbReference type="NCBI Taxonomy" id="647113"/>
    <lineage>
        <taxon>Archaea</taxon>
        <taxon>Methanobacteriati</taxon>
        <taxon>Methanobacteriota</taxon>
        <taxon>Methanomada group</taxon>
        <taxon>Methanococci</taxon>
        <taxon>Methanococcales</taxon>
        <taxon>Methanococcaceae</taxon>
        <taxon>Methanothermococcus</taxon>
    </lineage>
</organism>
<dbReference type="NCBIfam" id="TIGR01178">
    <property type="entry name" value="ade"/>
    <property type="match status" value="1"/>
</dbReference>